<evidence type="ECO:0000256" key="1">
    <source>
        <dbReference type="PROSITE-ProRule" id="PRU00742"/>
    </source>
</evidence>
<reference evidence="2" key="1">
    <citation type="journal article" date="2021" name="PeerJ">
        <title>Extensive microbial diversity within the chicken gut microbiome revealed by metagenomics and culture.</title>
        <authorList>
            <person name="Gilroy R."/>
            <person name="Ravi A."/>
            <person name="Getino M."/>
            <person name="Pursley I."/>
            <person name="Horton D.L."/>
            <person name="Alikhan N.F."/>
            <person name="Baker D."/>
            <person name="Gharbi K."/>
            <person name="Hall N."/>
            <person name="Watson M."/>
            <person name="Adriaenssens E.M."/>
            <person name="Foster-Nyarko E."/>
            <person name="Jarju S."/>
            <person name="Secka A."/>
            <person name="Antonio M."/>
            <person name="Oren A."/>
            <person name="Chaudhuri R.R."/>
            <person name="La Ragione R."/>
            <person name="Hildebrand F."/>
            <person name="Pallen M.J."/>
        </authorList>
    </citation>
    <scope>NUCLEOTIDE SEQUENCE</scope>
    <source>
        <strain evidence="2">G3-2149</strain>
    </source>
</reference>
<dbReference type="SUPFAM" id="SSF52768">
    <property type="entry name" value="Arginase/deacetylase"/>
    <property type="match status" value="1"/>
</dbReference>
<dbReference type="InterPro" id="IPR006035">
    <property type="entry name" value="Ureohydrolase"/>
</dbReference>
<dbReference type="PANTHER" id="PTHR11358">
    <property type="entry name" value="ARGINASE/AGMATINASE"/>
    <property type="match status" value="1"/>
</dbReference>
<comment type="caution">
    <text evidence="2">The sequence shown here is derived from an EMBL/GenBank/DDBJ whole genome shotgun (WGS) entry which is preliminary data.</text>
</comment>
<protein>
    <submittedName>
        <fullName evidence="2">Arginase family protein</fullName>
    </submittedName>
</protein>
<reference evidence="2" key="2">
    <citation type="submission" date="2021-04" db="EMBL/GenBank/DDBJ databases">
        <authorList>
            <person name="Gilroy R."/>
        </authorList>
    </citation>
    <scope>NUCLEOTIDE SEQUENCE</scope>
    <source>
        <strain evidence="2">G3-2149</strain>
    </source>
</reference>
<dbReference type="GO" id="GO:0046872">
    <property type="term" value="F:metal ion binding"/>
    <property type="evidence" value="ECO:0007669"/>
    <property type="project" value="InterPro"/>
</dbReference>
<evidence type="ECO:0000313" key="2">
    <source>
        <dbReference type="EMBL" id="MBU3852231.1"/>
    </source>
</evidence>
<dbReference type="GO" id="GO:0033389">
    <property type="term" value="P:putrescine biosynthetic process from arginine, via agmatine"/>
    <property type="evidence" value="ECO:0007669"/>
    <property type="project" value="TreeGrafter"/>
</dbReference>
<dbReference type="GO" id="GO:0008783">
    <property type="term" value="F:agmatinase activity"/>
    <property type="evidence" value="ECO:0007669"/>
    <property type="project" value="TreeGrafter"/>
</dbReference>
<name>A0A9E2P0G2_9BACT</name>
<dbReference type="InterPro" id="IPR023696">
    <property type="entry name" value="Ureohydrolase_dom_sf"/>
</dbReference>
<evidence type="ECO:0000313" key="3">
    <source>
        <dbReference type="Proteomes" id="UP000823865"/>
    </source>
</evidence>
<sequence length="241" mass="27753">MNFSGVYDLEKLPHNNNYKWLDCRHLSGTDCYCDEEGKDALKKIISPYPVQGIHFIDSGNYHYVTKFWTDKINEPFVLVVFDHHPDMQPSLFEDILSCGSWVKDVLDSNANCRKVIIVGASEKLIHAVPHGYEGKVHFYSDHDLNREESWKRFSQELISDPVYISIDKDVLSPEYAITNWDQGSMNLKELEELLHIIIQQHPVLGIDICGEFKPNANLTENLKDATIDGHINRALLHFAKR</sequence>
<dbReference type="Pfam" id="PF00491">
    <property type="entry name" value="Arginase"/>
    <property type="match status" value="1"/>
</dbReference>
<dbReference type="PROSITE" id="PS51409">
    <property type="entry name" value="ARGINASE_2"/>
    <property type="match status" value="1"/>
</dbReference>
<dbReference type="EMBL" id="JAHLFU010000004">
    <property type="protein sequence ID" value="MBU3852231.1"/>
    <property type="molecule type" value="Genomic_DNA"/>
</dbReference>
<dbReference type="Gene3D" id="3.40.800.10">
    <property type="entry name" value="Ureohydrolase domain"/>
    <property type="match status" value="1"/>
</dbReference>
<accession>A0A9E2P0G2</accession>
<dbReference type="PANTHER" id="PTHR11358:SF41">
    <property type="entry name" value="ARGINASE"/>
    <property type="match status" value="1"/>
</dbReference>
<comment type="similarity">
    <text evidence="1">Belongs to the arginase family.</text>
</comment>
<gene>
    <name evidence="2" type="ORF">H9789_00105</name>
</gene>
<dbReference type="AlphaFoldDB" id="A0A9E2P0G2"/>
<proteinExistence type="inferred from homology"/>
<organism evidence="2 3">
    <name type="scientific">Candidatus Paraprevotella stercoravium</name>
    <dbReference type="NCBI Taxonomy" id="2838725"/>
    <lineage>
        <taxon>Bacteria</taxon>
        <taxon>Pseudomonadati</taxon>
        <taxon>Bacteroidota</taxon>
        <taxon>Bacteroidia</taxon>
        <taxon>Bacteroidales</taxon>
        <taxon>Prevotellaceae</taxon>
        <taxon>Paraprevotella</taxon>
    </lineage>
</organism>
<dbReference type="Proteomes" id="UP000823865">
    <property type="component" value="Unassembled WGS sequence"/>
</dbReference>